<dbReference type="KEGG" id="brv:CFK39_08440"/>
<sequence length="339" mass="35669">MTTSSHPGSPAASAAPRPLRVGIVGTGGISRAHLPGWAELGAELHCHSQAGAQEFAAESGATVHSTLEELLAAVDLVDVCTPTPAHPEIVRAALDAGRDVICEKPLALDPAEARDLVEHADRAGRRLFPAHVVRFFPQYAEAKRAIDNGAVGELAVLRFERTGSLPDRSWYADEELSGGIVMDQMIHDIDQALWMAGPVQQVYAQQSIAASDPAVRTAHVVLTHRSGALSHCRGFWGPPGTQFRYTFDLAGDAGLLQYDSTGDPGIVFDTVASARHATGDGFLPDVSTLRDPYAAEIVEFATALAGGAPARVEAADGALAVEVSQAALESLRTGRSITC</sequence>
<dbReference type="Pfam" id="PF01408">
    <property type="entry name" value="GFO_IDH_MocA"/>
    <property type="match status" value="1"/>
</dbReference>
<reference evidence="5" key="1">
    <citation type="submission" date="2017-07" db="EMBL/GenBank/DDBJ databases">
        <title>Brachybacterium sp. VR2415.</title>
        <authorList>
            <person name="Tak E.J."/>
            <person name="Bae J.-W."/>
        </authorList>
    </citation>
    <scope>NUCLEOTIDE SEQUENCE [LARGE SCALE GENOMIC DNA]</scope>
    <source>
        <strain evidence="5">VR2415</strain>
    </source>
</reference>
<dbReference type="Gene3D" id="3.30.360.10">
    <property type="entry name" value="Dihydrodipicolinate Reductase, domain 2"/>
    <property type="match status" value="1"/>
</dbReference>
<keyword evidence="5" id="KW-1185">Reference proteome</keyword>
<evidence type="ECO:0000259" key="3">
    <source>
        <dbReference type="Pfam" id="PF22725"/>
    </source>
</evidence>
<gene>
    <name evidence="4" type="ORF">CFK39_08440</name>
</gene>
<evidence type="ECO:0000256" key="1">
    <source>
        <dbReference type="ARBA" id="ARBA00023027"/>
    </source>
</evidence>
<evidence type="ECO:0000313" key="5">
    <source>
        <dbReference type="Proteomes" id="UP000198398"/>
    </source>
</evidence>
<dbReference type="PANTHER" id="PTHR43708">
    <property type="entry name" value="CONSERVED EXPRESSED OXIDOREDUCTASE (EUROFUNG)"/>
    <property type="match status" value="1"/>
</dbReference>
<dbReference type="RefSeq" id="WP_089065091.1">
    <property type="nucleotide sequence ID" value="NZ_CP022316.1"/>
</dbReference>
<dbReference type="SUPFAM" id="SSF55347">
    <property type="entry name" value="Glyceraldehyde-3-phosphate dehydrogenase-like, C-terminal domain"/>
    <property type="match status" value="1"/>
</dbReference>
<dbReference type="Gene3D" id="3.40.50.720">
    <property type="entry name" value="NAD(P)-binding Rossmann-like Domain"/>
    <property type="match status" value="1"/>
</dbReference>
<keyword evidence="1" id="KW-0520">NAD</keyword>
<dbReference type="EMBL" id="CP022316">
    <property type="protein sequence ID" value="ASK65850.1"/>
    <property type="molecule type" value="Genomic_DNA"/>
</dbReference>
<dbReference type="InterPro" id="IPR051317">
    <property type="entry name" value="Gfo/Idh/MocA_oxidoreduct"/>
</dbReference>
<organism evidence="4 5">
    <name type="scientific">Brachybacterium avium</name>
    <dbReference type="NCBI Taxonomy" id="2017485"/>
    <lineage>
        <taxon>Bacteria</taxon>
        <taxon>Bacillati</taxon>
        <taxon>Actinomycetota</taxon>
        <taxon>Actinomycetes</taxon>
        <taxon>Micrococcales</taxon>
        <taxon>Dermabacteraceae</taxon>
        <taxon>Brachybacterium</taxon>
    </lineage>
</organism>
<dbReference type="PANTHER" id="PTHR43708:SF8">
    <property type="entry name" value="OXIDOREDUCTASE"/>
    <property type="match status" value="1"/>
</dbReference>
<dbReference type="InterPro" id="IPR000683">
    <property type="entry name" value="Gfo/Idh/MocA-like_OxRdtase_N"/>
</dbReference>
<dbReference type="AlphaFoldDB" id="A0A220UCX3"/>
<feature type="domain" description="Gfo/Idh/MocA-like oxidoreductase N-terminal" evidence="2">
    <location>
        <begin position="19"/>
        <end position="131"/>
    </location>
</feature>
<proteinExistence type="predicted"/>
<dbReference type="SUPFAM" id="SSF51735">
    <property type="entry name" value="NAD(P)-binding Rossmann-fold domains"/>
    <property type="match status" value="1"/>
</dbReference>
<dbReference type="GO" id="GO:0000166">
    <property type="term" value="F:nucleotide binding"/>
    <property type="evidence" value="ECO:0007669"/>
    <property type="project" value="InterPro"/>
</dbReference>
<feature type="domain" description="GFO/IDH/MocA-like oxidoreductase" evidence="3">
    <location>
        <begin position="139"/>
        <end position="256"/>
    </location>
</feature>
<dbReference type="InterPro" id="IPR055170">
    <property type="entry name" value="GFO_IDH_MocA-like_dom"/>
</dbReference>
<dbReference type="Proteomes" id="UP000198398">
    <property type="component" value="Chromosome"/>
</dbReference>
<protein>
    <submittedName>
        <fullName evidence="4">Dehydrogenase</fullName>
    </submittedName>
</protein>
<accession>A0A220UCX3</accession>
<dbReference type="OrthoDB" id="256869at2"/>
<evidence type="ECO:0000313" key="4">
    <source>
        <dbReference type="EMBL" id="ASK65850.1"/>
    </source>
</evidence>
<name>A0A220UCX3_9MICO</name>
<dbReference type="Pfam" id="PF22725">
    <property type="entry name" value="GFO_IDH_MocA_C3"/>
    <property type="match status" value="1"/>
</dbReference>
<evidence type="ECO:0000259" key="2">
    <source>
        <dbReference type="Pfam" id="PF01408"/>
    </source>
</evidence>
<dbReference type="InterPro" id="IPR036291">
    <property type="entry name" value="NAD(P)-bd_dom_sf"/>
</dbReference>